<evidence type="ECO:0000256" key="1">
    <source>
        <dbReference type="ARBA" id="ARBA00000013"/>
    </source>
</evidence>
<feature type="binding site" evidence="17">
    <location>
        <begin position="423"/>
        <end position="427"/>
    </location>
    <ligand>
        <name>AMP</name>
        <dbReference type="ChEBI" id="CHEBI:456215"/>
    </ligand>
</feature>
<gene>
    <name evidence="18" type="primary">nnrE</name>
    <name evidence="17" type="synonym">nnrD</name>
    <name evidence="22" type="ORF">ENV62_03975</name>
</gene>
<evidence type="ECO:0000256" key="6">
    <source>
        <dbReference type="ARBA" id="ARBA00022741"/>
    </source>
</evidence>
<dbReference type="Gene3D" id="3.40.1190.20">
    <property type="match status" value="1"/>
</dbReference>
<feature type="binding site" evidence="18">
    <location>
        <position position="130"/>
    </location>
    <ligand>
        <name>K(+)</name>
        <dbReference type="ChEBI" id="CHEBI:29103"/>
    </ligand>
</feature>
<comment type="catalytic activity">
    <reaction evidence="16 17 19">
        <text>(6S)-NADPHX + ADP = AMP + phosphate + NADPH + H(+)</text>
        <dbReference type="Rhea" id="RHEA:32235"/>
        <dbReference type="ChEBI" id="CHEBI:15378"/>
        <dbReference type="ChEBI" id="CHEBI:43474"/>
        <dbReference type="ChEBI" id="CHEBI:57783"/>
        <dbReference type="ChEBI" id="CHEBI:64076"/>
        <dbReference type="ChEBI" id="CHEBI:456215"/>
        <dbReference type="ChEBI" id="CHEBI:456216"/>
        <dbReference type="EC" id="4.2.1.136"/>
    </reaction>
</comment>
<evidence type="ECO:0000256" key="9">
    <source>
        <dbReference type="ARBA" id="ARBA00022958"/>
    </source>
</evidence>
<dbReference type="SUPFAM" id="SSF64153">
    <property type="entry name" value="YjeF N-terminal domain-like"/>
    <property type="match status" value="1"/>
</dbReference>
<evidence type="ECO:0000313" key="22">
    <source>
        <dbReference type="EMBL" id="HGB14382.1"/>
    </source>
</evidence>
<dbReference type="GO" id="GO:0005524">
    <property type="term" value="F:ATP binding"/>
    <property type="evidence" value="ECO:0007669"/>
    <property type="project" value="UniProtKB-UniRule"/>
</dbReference>
<dbReference type="Gene3D" id="3.40.50.10260">
    <property type="entry name" value="YjeF N-terminal domain"/>
    <property type="match status" value="1"/>
</dbReference>
<dbReference type="GO" id="GO:0052856">
    <property type="term" value="F:NAD(P)HX epimerase activity"/>
    <property type="evidence" value="ECO:0007669"/>
    <property type="project" value="UniProtKB-UniRule"/>
</dbReference>
<comment type="similarity">
    <text evidence="3 19">In the N-terminal section; belongs to the NnrE/AIBP family.</text>
</comment>
<dbReference type="PANTHER" id="PTHR12592">
    <property type="entry name" value="ATP-DEPENDENT (S)-NAD(P)H-HYDRATE DEHYDRATASE FAMILY MEMBER"/>
    <property type="match status" value="1"/>
</dbReference>
<feature type="binding site" evidence="17">
    <location>
        <position position="453"/>
    </location>
    <ligand>
        <name>(6S)-NADPHX</name>
        <dbReference type="ChEBI" id="CHEBI:64076"/>
    </ligand>
</feature>
<feature type="binding site" evidence="18">
    <location>
        <position position="166"/>
    </location>
    <ligand>
        <name>K(+)</name>
        <dbReference type="ChEBI" id="CHEBI:29103"/>
    </ligand>
</feature>
<comment type="caution">
    <text evidence="18">Lacks conserved residue(s) required for the propagation of feature annotation.</text>
</comment>
<dbReference type="InterPro" id="IPR029056">
    <property type="entry name" value="Ribokinase-like"/>
</dbReference>
<evidence type="ECO:0000256" key="14">
    <source>
        <dbReference type="ARBA" id="ARBA00025153"/>
    </source>
</evidence>
<evidence type="ECO:0000256" key="2">
    <source>
        <dbReference type="ARBA" id="ARBA00000909"/>
    </source>
</evidence>
<dbReference type="HAMAP" id="MF_01966">
    <property type="entry name" value="NADHX_epimerase"/>
    <property type="match status" value="1"/>
</dbReference>
<feature type="binding site" evidence="18">
    <location>
        <begin position="134"/>
        <end position="140"/>
    </location>
    <ligand>
        <name>(6S)-NADPHX</name>
        <dbReference type="ChEBI" id="CHEBI:64076"/>
    </ligand>
</feature>
<comment type="similarity">
    <text evidence="4 19">In the C-terminal section; belongs to the NnrD/CARKD family.</text>
</comment>
<keyword evidence="12 17" id="KW-0456">Lyase</keyword>
<dbReference type="AlphaFoldDB" id="A0A7C3SIE6"/>
<reference evidence="22" key="1">
    <citation type="journal article" date="2020" name="mSystems">
        <title>Genome- and Community-Level Interaction Insights into Carbon Utilization and Element Cycling Functions of Hydrothermarchaeota in Hydrothermal Sediment.</title>
        <authorList>
            <person name="Zhou Z."/>
            <person name="Liu Y."/>
            <person name="Xu W."/>
            <person name="Pan J."/>
            <person name="Luo Z.H."/>
            <person name="Li M."/>
        </authorList>
    </citation>
    <scope>NUCLEOTIDE SEQUENCE [LARGE SCALE GENOMIC DNA]</scope>
    <source>
        <strain evidence="22">SpSt-776</strain>
    </source>
</reference>
<evidence type="ECO:0000259" key="20">
    <source>
        <dbReference type="PROSITE" id="PS51383"/>
    </source>
</evidence>
<dbReference type="PROSITE" id="PS51383">
    <property type="entry name" value="YJEF_C_3"/>
    <property type="match status" value="1"/>
</dbReference>
<keyword evidence="9 18" id="KW-0630">Potassium</keyword>
<dbReference type="CDD" id="cd01171">
    <property type="entry name" value="YXKO-related"/>
    <property type="match status" value="1"/>
</dbReference>
<comment type="subunit">
    <text evidence="17">Homotetramer.</text>
</comment>
<dbReference type="InterPro" id="IPR036652">
    <property type="entry name" value="YjeF_N_dom_sf"/>
</dbReference>
<comment type="catalytic activity">
    <reaction evidence="1 18 19">
        <text>(6R)-NADHX = (6S)-NADHX</text>
        <dbReference type="Rhea" id="RHEA:32215"/>
        <dbReference type="ChEBI" id="CHEBI:64074"/>
        <dbReference type="ChEBI" id="CHEBI:64075"/>
        <dbReference type="EC" id="5.1.99.6"/>
    </reaction>
</comment>
<feature type="binding site" evidence="17">
    <location>
        <position position="452"/>
    </location>
    <ligand>
        <name>AMP</name>
        <dbReference type="ChEBI" id="CHEBI:456215"/>
    </ligand>
</feature>
<dbReference type="PIRSF" id="PIRSF017184">
    <property type="entry name" value="Nnr"/>
    <property type="match status" value="1"/>
</dbReference>
<dbReference type="InterPro" id="IPR030677">
    <property type="entry name" value="Nnr"/>
</dbReference>
<evidence type="ECO:0000256" key="15">
    <source>
        <dbReference type="ARBA" id="ARBA00048238"/>
    </source>
</evidence>
<comment type="function">
    <text evidence="18">Catalyzes the epimerization of the S- and R-forms of NAD(P)HX, a damaged form of NAD(P)H that is a result of enzymatic or heat-dependent hydration. This is a prerequisite for the S-specific NAD(P)H-hydrate dehydratase to allow the repair of both epimers of NAD(P)HX.</text>
</comment>
<evidence type="ECO:0000256" key="11">
    <source>
        <dbReference type="ARBA" id="ARBA00023235"/>
    </source>
</evidence>
<keyword evidence="11 18" id="KW-0413">Isomerase</keyword>
<dbReference type="HAMAP" id="MF_01965">
    <property type="entry name" value="NADHX_dehydratase"/>
    <property type="match status" value="1"/>
</dbReference>
<comment type="catalytic activity">
    <reaction evidence="2 18 19">
        <text>(6R)-NADPHX = (6S)-NADPHX</text>
        <dbReference type="Rhea" id="RHEA:32227"/>
        <dbReference type="ChEBI" id="CHEBI:64076"/>
        <dbReference type="ChEBI" id="CHEBI:64077"/>
        <dbReference type="EC" id="5.1.99.6"/>
    </reaction>
</comment>
<dbReference type="NCBIfam" id="TIGR00196">
    <property type="entry name" value="yjeF_cterm"/>
    <property type="match status" value="1"/>
</dbReference>
<feature type="domain" description="YjeF N-terminal" evidence="21">
    <location>
        <begin position="9"/>
        <end position="220"/>
    </location>
</feature>
<feature type="binding site" evidence="17">
    <location>
        <position position="335"/>
    </location>
    <ligand>
        <name>(6S)-NADPHX</name>
        <dbReference type="ChEBI" id="CHEBI:64076"/>
    </ligand>
</feature>
<comment type="caution">
    <text evidence="22">The sequence shown here is derived from an EMBL/GenBank/DDBJ whole genome shotgun (WGS) entry which is preliminary data.</text>
</comment>
<dbReference type="InterPro" id="IPR000631">
    <property type="entry name" value="CARKD"/>
</dbReference>
<keyword evidence="6 17" id="KW-0547">Nucleotide-binding</keyword>
<comment type="catalytic activity">
    <reaction evidence="15 17 19">
        <text>(6S)-NADHX + ADP = AMP + phosphate + NADH + H(+)</text>
        <dbReference type="Rhea" id="RHEA:32223"/>
        <dbReference type="ChEBI" id="CHEBI:15378"/>
        <dbReference type="ChEBI" id="CHEBI:43474"/>
        <dbReference type="ChEBI" id="CHEBI:57945"/>
        <dbReference type="ChEBI" id="CHEBI:64074"/>
        <dbReference type="ChEBI" id="CHEBI:456215"/>
        <dbReference type="ChEBI" id="CHEBI:456216"/>
        <dbReference type="EC" id="4.2.1.136"/>
    </reaction>
</comment>
<comment type="function">
    <text evidence="17">Catalyzes the dehydration of the S-form of NAD(P)HX at the expense of ADP, which is converted to AMP. Together with NAD(P)HX epimerase, which catalyzes the epimerization of the S- and R-forms, the enzyme allows the repair of both epimers of NAD(P)HX, a damaged form of NAD(P)H that is a result of enzymatic or heat-dependent hydration.</text>
</comment>
<comment type="cofactor">
    <cofactor evidence="17">
        <name>Mg(2+)</name>
        <dbReference type="ChEBI" id="CHEBI:18420"/>
    </cofactor>
</comment>
<evidence type="ECO:0000256" key="4">
    <source>
        <dbReference type="ARBA" id="ARBA00009524"/>
    </source>
</evidence>
<dbReference type="GO" id="GO:0046496">
    <property type="term" value="P:nicotinamide nucleotide metabolic process"/>
    <property type="evidence" value="ECO:0007669"/>
    <property type="project" value="UniProtKB-UniRule"/>
</dbReference>
<comment type="function">
    <text evidence="14 19">Bifunctional enzyme that catalyzes the epimerization of the S- and R-forms of NAD(P)HX and the dehydration of the S-form of NAD(P)HX at the expense of ADP, which is converted to AMP. This allows the repair of both epimers of NAD(P)HX, a damaged form of NAD(P)H that is a result of enzymatic or heat-dependent hydration.</text>
</comment>
<dbReference type="GO" id="GO:0052855">
    <property type="term" value="F:ADP-dependent NAD(P)H-hydrate dehydratase activity"/>
    <property type="evidence" value="ECO:0007669"/>
    <property type="project" value="UniProtKB-UniRule"/>
</dbReference>
<dbReference type="NCBIfam" id="TIGR00197">
    <property type="entry name" value="yjeF_nterm"/>
    <property type="match status" value="1"/>
</dbReference>
<dbReference type="Pfam" id="PF01256">
    <property type="entry name" value="Carb_kinase"/>
    <property type="match status" value="1"/>
</dbReference>
<comment type="similarity">
    <text evidence="17">Belongs to the NnrD/CARKD family.</text>
</comment>
<feature type="domain" description="YjeF C-terminal" evidence="20">
    <location>
        <begin position="228"/>
        <end position="512"/>
    </location>
</feature>
<dbReference type="GO" id="GO:0046872">
    <property type="term" value="F:metal ion binding"/>
    <property type="evidence" value="ECO:0007669"/>
    <property type="project" value="UniProtKB-UniRule"/>
</dbReference>
<dbReference type="EC" id="4.2.1.136" evidence="19"/>
<feature type="binding site" evidence="18">
    <location>
        <position position="59"/>
    </location>
    <ligand>
        <name>K(+)</name>
        <dbReference type="ChEBI" id="CHEBI:29103"/>
    </ligand>
</feature>
<evidence type="ECO:0000256" key="18">
    <source>
        <dbReference type="HAMAP-Rule" id="MF_01966"/>
    </source>
</evidence>
<dbReference type="EC" id="5.1.99.6" evidence="19"/>
<dbReference type="PROSITE" id="PS51385">
    <property type="entry name" value="YJEF_N"/>
    <property type="match status" value="1"/>
</dbReference>
<organism evidence="22">
    <name type="scientific">Desulfobacca acetoxidans</name>
    <dbReference type="NCBI Taxonomy" id="60893"/>
    <lineage>
        <taxon>Bacteria</taxon>
        <taxon>Pseudomonadati</taxon>
        <taxon>Thermodesulfobacteriota</taxon>
        <taxon>Desulfobaccia</taxon>
        <taxon>Desulfobaccales</taxon>
        <taxon>Desulfobaccaceae</taxon>
        <taxon>Desulfobacca</taxon>
    </lineage>
</organism>
<dbReference type="InterPro" id="IPR004443">
    <property type="entry name" value="YjeF_N_dom"/>
</dbReference>
<keyword evidence="13" id="KW-0511">Multifunctional enzyme</keyword>
<feature type="binding site" evidence="17">
    <location>
        <position position="263"/>
    </location>
    <ligand>
        <name>(6S)-NADPHX</name>
        <dbReference type="ChEBI" id="CHEBI:64076"/>
    </ligand>
</feature>
<feature type="binding site" evidence="18">
    <location>
        <begin position="58"/>
        <end position="62"/>
    </location>
    <ligand>
        <name>(6S)-NADPHX</name>
        <dbReference type="ChEBI" id="CHEBI:64076"/>
    </ligand>
</feature>
<evidence type="ECO:0000256" key="7">
    <source>
        <dbReference type="ARBA" id="ARBA00022840"/>
    </source>
</evidence>
<protein>
    <recommendedName>
        <fullName evidence="19">Bifunctional NAD(P)H-hydrate repair enzyme</fullName>
    </recommendedName>
    <alternativeName>
        <fullName evidence="19">Nicotinamide nucleotide repair protein</fullName>
    </alternativeName>
    <domain>
        <recommendedName>
            <fullName evidence="19">ADP-dependent (S)-NAD(P)H-hydrate dehydratase</fullName>
            <ecNumber evidence="19">4.2.1.136</ecNumber>
        </recommendedName>
        <alternativeName>
            <fullName evidence="19">ADP-dependent NAD(P)HX dehydratase</fullName>
        </alternativeName>
    </domain>
    <domain>
        <recommendedName>
            <fullName evidence="19">NAD(P)H-hydrate epimerase</fullName>
            <ecNumber evidence="19">5.1.99.6</ecNumber>
        </recommendedName>
    </domain>
</protein>
<dbReference type="InterPro" id="IPR017953">
    <property type="entry name" value="Carbohydrate_kinase_pred_CS"/>
</dbReference>
<feature type="binding site" evidence="17">
    <location>
        <position position="386"/>
    </location>
    <ligand>
        <name>(6S)-NADPHX</name>
        <dbReference type="ChEBI" id="CHEBI:64076"/>
    </ligand>
</feature>
<evidence type="ECO:0000256" key="17">
    <source>
        <dbReference type="HAMAP-Rule" id="MF_01965"/>
    </source>
</evidence>
<keyword evidence="7 17" id="KW-0067">ATP-binding</keyword>
<evidence type="ECO:0000256" key="3">
    <source>
        <dbReference type="ARBA" id="ARBA00006001"/>
    </source>
</evidence>
<dbReference type="SUPFAM" id="SSF53613">
    <property type="entry name" value="Ribokinase-like"/>
    <property type="match status" value="1"/>
</dbReference>
<accession>A0A7C3SIE6</accession>
<keyword evidence="10 17" id="KW-0520">NAD</keyword>
<evidence type="ECO:0000256" key="19">
    <source>
        <dbReference type="PIRNR" id="PIRNR017184"/>
    </source>
</evidence>
<proteinExistence type="inferred from homology"/>
<dbReference type="EMBL" id="DTHB01000029">
    <property type="protein sequence ID" value="HGB14382.1"/>
    <property type="molecule type" value="Genomic_DNA"/>
</dbReference>
<evidence type="ECO:0000256" key="16">
    <source>
        <dbReference type="ARBA" id="ARBA00049209"/>
    </source>
</evidence>
<keyword evidence="5 18" id="KW-0479">Metal-binding</keyword>
<dbReference type="PROSITE" id="PS01050">
    <property type="entry name" value="YJEF_C_2"/>
    <property type="match status" value="1"/>
</dbReference>
<dbReference type="Pfam" id="PF03853">
    <property type="entry name" value="YjeF_N"/>
    <property type="match status" value="1"/>
</dbReference>
<evidence type="ECO:0000256" key="10">
    <source>
        <dbReference type="ARBA" id="ARBA00023027"/>
    </source>
</evidence>
<dbReference type="PANTHER" id="PTHR12592:SF0">
    <property type="entry name" value="ATP-DEPENDENT (S)-NAD(P)H-HYDRATE DEHYDRATASE"/>
    <property type="match status" value="1"/>
</dbReference>
<evidence type="ECO:0000256" key="8">
    <source>
        <dbReference type="ARBA" id="ARBA00022857"/>
    </source>
</evidence>
<evidence type="ECO:0000256" key="13">
    <source>
        <dbReference type="ARBA" id="ARBA00023268"/>
    </source>
</evidence>
<dbReference type="GO" id="GO:0110051">
    <property type="term" value="P:metabolite repair"/>
    <property type="evidence" value="ECO:0007669"/>
    <property type="project" value="TreeGrafter"/>
</dbReference>
<comment type="cofactor">
    <cofactor evidence="18 19">
        <name>K(+)</name>
        <dbReference type="ChEBI" id="CHEBI:29103"/>
    </cofactor>
    <text evidence="18 19">Binds 1 potassium ion per subunit.</text>
</comment>
<name>A0A7C3SIE6_9BACT</name>
<evidence type="ECO:0000259" key="21">
    <source>
        <dbReference type="PROSITE" id="PS51385"/>
    </source>
</evidence>
<comment type="similarity">
    <text evidence="18">Belongs to the NnrE/AIBP family.</text>
</comment>
<feature type="binding site" evidence="18">
    <location>
        <position position="163"/>
    </location>
    <ligand>
        <name>(6S)-NADPHX</name>
        <dbReference type="ChEBI" id="CHEBI:64076"/>
    </ligand>
</feature>
<sequence length="531" mass="55835">MKLVTAAEMRELDRRTIEEVGVPSLVLMENAGRTTYQILRQEFPGLAGPVAVVAGRGNNGGDGLVVARYLANDGIPVTVFLLAEKGQVQGDARVNLDILDRMGVRVVEVLTEEALRSGLHELSRAELIVDALLGTGLNSPVRGLMATLIERLNVLRPPILAVDIPSGLSADTGQPLGTAVKADVTVTYGFPKIGQILPPGRDYVGRLWQVNISIPPSLAENIKMELAEAGELRQHLPLRPFGSHKGTFGHLVVLAGSEGKTGAATLAAEGGLRAGAGLVTAAVPASLNDILEVKLTEAMTLPLPEAAGARAVGRQAWEPLQEFMADKTAMALGPGLGTHPETQELVCDLVRHLPQPLVIDADGVNCLGRDPQSLKEAAGPRILTPHPGEMARFLKTTPKAVQARRLEVAREVAAQYGIYVVLKGALTVVAAPDGRLSLNPTGNPALASGGTGDVLTGLIGGYLAQGLDPWDAARLAVYLHGLAADYLIKEAGVQGLVAGDLVEVFPELLAVFTEGLFPQTEEGVCYARVIS</sequence>
<keyword evidence="8 17" id="KW-0521">NADP</keyword>
<evidence type="ECO:0000256" key="5">
    <source>
        <dbReference type="ARBA" id="ARBA00022723"/>
    </source>
</evidence>
<evidence type="ECO:0000256" key="12">
    <source>
        <dbReference type="ARBA" id="ARBA00023239"/>
    </source>
</evidence>